<evidence type="ECO:0000256" key="3">
    <source>
        <dbReference type="ARBA" id="ARBA00022729"/>
    </source>
</evidence>
<evidence type="ECO:0000259" key="4">
    <source>
        <dbReference type="Pfam" id="PF13407"/>
    </source>
</evidence>
<sequence length="375" mass="42598">MTHPWLAVLFCLLLLFTGRASSEKCQVISEQGEVRPLHVVYFVPKAPPDTFWYRHKQFTQAAAKSLNIKLTTLEIGRVTNGAAVFTQELEKTLNQDNKPDMALGLFYMIPKSAIVDTFEQHRLPYFSLNTSFGERLRQIFGKPREQYQYWIGHLMPDDEAASYHMTRRILANKPQQTSTSMIAIAGAIKSTVSLNRVKGLKKAVDENKVSLYPVAHTNWSQQDASRVLRQRLQRANSAHAMWLAGNEITLGAISVLQDLQFKPGQITLGTFDWTQQTMDLIKTGWIDVAYGGHFIEGGVALALMLDYAQGIDFAEETDTMITMPLQPLTKNNLHQDAKLIDKSYWGQINFKHLSKCYSPKRSHYQLTIDDTAWLD</sequence>
<dbReference type="AlphaFoldDB" id="A0A2S0VNP9"/>
<dbReference type="PANTHER" id="PTHR46847:SF2">
    <property type="entry name" value="ABC TRANSPORTER SUGAR-BINDING PROTEIN"/>
    <property type="match status" value="1"/>
</dbReference>
<dbReference type="GO" id="GO:0030246">
    <property type="term" value="F:carbohydrate binding"/>
    <property type="evidence" value="ECO:0007669"/>
    <property type="project" value="UniProtKB-ARBA"/>
</dbReference>
<gene>
    <name evidence="5" type="ORF">C2869_05070</name>
</gene>
<name>A0A2S0VNP9_9ALTE</name>
<reference evidence="5 6" key="1">
    <citation type="submission" date="2018-01" db="EMBL/GenBank/DDBJ databases">
        <title>Genome sequence of a Cantenovulum-like bacteria.</title>
        <authorList>
            <person name="Tan W.R."/>
            <person name="Lau N.-S."/>
            <person name="Go F."/>
            <person name="Amirul A.-A.A."/>
        </authorList>
    </citation>
    <scope>NUCLEOTIDE SEQUENCE [LARGE SCALE GENOMIC DNA]</scope>
    <source>
        <strain evidence="5 6">CCB-QB4</strain>
    </source>
</reference>
<protein>
    <recommendedName>
        <fullName evidence="4">Periplasmic binding protein domain-containing protein</fullName>
    </recommendedName>
</protein>
<dbReference type="KEGG" id="cate:C2869_05070"/>
<keyword evidence="3" id="KW-0732">Signal</keyword>
<dbReference type="SUPFAM" id="SSF53822">
    <property type="entry name" value="Periplasmic binding protein-like I"/>
    <property type="match status" value="1"/>
</dbReference>
<organism evidence="5 6">
    <name type="scientific">Saccharobesus litoralis</name>
    <dbReference type="NCBI Taxonomy" id="2172099"/>
    <lineage>
        <taxon>Bacteria</taxon>
        <taxon>Pseudomonadati</taxon>
        <taxon>Pseudomonadota</taxon>
        <taxon>Gammaproteobacteria</taxon>
        <taxon>Alteromonadales</taxon>
        <taxon>Alteromonadaceae</taxon>
        <taxon>Saccharobesus</taxon>
    </lineage>
</organism>
<keyword evidence="6" id="KW-1185">Reference proteome</keyword>
<dbReference type="Proteomes" id="UP000244441">
    <property type="component" value="Chromosome"/>
</dbReference>
<evidence type="ECO:0000256" key="2">
    <source>
        <dbReference type="ARBA" id="ARBA00007639"/>
    </source>
</evidence>
<comment type="subcellular location">
    <subcellularLocation>
        <location evidence="1">Cell envelope</location>
    </subcellularLocation>
</comment>
<dbReference type="GO" id="GO:0030313">
    <property type="term" value="C:cell envelope"/>
    <property type="evidence" value="ECO:0007669"/>
    <property type="project" value="UniProtKB-SubCell"/>
</dbReference>
<dbReference type="InterPro" id="IPR028082">
    <property type="entry name" value="Peripla_BP_I"/>
</dbReference>
<dbReference type="PANTHER" id="PTHR46847">
    <property type="entry name" value="D-ALLOSE-BINDING PERIPLASMIC PROTEIN-RELATED"/>
    <property type="match status" value="1"/>
</dbReference>
<accession>A0A2S0VNP9</accession>
<dbReference type="InterPro" id="IPR025997">
    <property type="entry name" value="SBP_2_dom"/>
</dbReference>
<comment type="similarity">
    <text evidence="2">Belongs to the bacterial solute-binding protein 2 family.</text>
</comment>
<dbReference type="EMBL" id="CP026604">
    <property type="protein sequence ID" value="AWB65848.1"/>
    <property type="molecule type" value="Genomic_DNA"/>
</dbReference>
<dbReference type="Pfam" id="PF13407">
    <property type="entry name" value="Peripla_BP_4"/>
    <property type="match status" value="1"/>
</dbReference>
<dbReference type="OrthoDB" id="245475at2"/>
<proteinExistence type="inferred from homology"/>
<evidence type="ECO:0000256" key="1">
    <source>
        <dbReference type="ARBA" id="ARBA00004196"/>
    </source>
</evidence>
<feature type="domain" description="Periplasmic binding protein" evidence="4">
    <location>
        <begin position="157"/>
        <end position="310"/>
    </location>
</feature>
<dbReference type="Gene3D" id="3.40.50.2300">
    <property type="match status" value="2"/>
</dbReference>
<evidence type="ECO:0000313" key="5">
    <source>
        <dbReference type="EMBL" id="AWB65848.1"/>
    </source>
</evidence>
<dbReference type="RefSeq" id="WP_108601922.1">
    <property type="nucleotide sequence ID" value="NZ_CP026604.1"/>
</dbReference>
<dbReference type="GO" id="GO:0055085">
    <property type="term" value="P:transmembrane transport"/>
    <property type="evidence" value="ECO:0007669"/>
    <property type="project" value="UniProtKB-ARBA"/>
</dbReference>
<evidence type="ECO:0000313" key="6">
    <source>
        <dbReference type="Proteomes" id="UP000244441"/>
    </source>
</evidence>